<feature type="domain" description="Molybdopterin-guanine dinucleotide biosynthesis protein B (MobB)" evidence="1">
    <location>
        <begin position="14"/>
        <end position="152"/>
    </location>
</feature>
<dbReference type="SUPFAM" id="SSF52540">
    <property type="entry name" value="P-loop containing nucleoside triphosphate hydrolases"/>
    <property type="match status" value="1"/>
</dbReference>
<sequence>MNRNINTIDTTLPILGITAYSGTGKTTLLKQVIPLLRQQRIRVGLIKHTHHNMDVDKPGKDSYELCKAGATQTLVASQQRWALMTETPDLPELNLHYLASRFDANSLDLILVEGFKQEPIPKIALYRNSLSRNSINLGFDEILDPYVLAIASDIPLETSLPQLDINQPEQITVFIAEWLYSQKTRRY</sequence>
<dbReference type="CDD" id="cd03116">
    <property type="entry name" value="MobB"/>
    <property type="match status" value="1"/>
</dbReference>
<dbReference type="PANTHER" id="PTHR40072:SF1">
    <property type="entry name" value="MOLYBDOPTERIN-GUANINE DINUCLEOTIDE BIOSYNTHESIS ADAPTER PROTEIN"/>
    <property type="match status" value="1"/>
</dbReference>
<dbReference type="NCBIfam" id="NF008021">
    <property type="entry name" value="PRK10751.1"/>
    <property type="match status" value="1"/>
</dbReference>
<protein>
    <submittedName>
        <fullName evidence="2">Molybdopterin-guanine dinucleotide biosynthesis protein B</fullName>
    </submittedName>
</protein>
<evidence type="ECO:0000313" key="3">
    <source>
        <dbReference type="Proteomes" id="UP000199011"/>
    </source>
</evidence>
<dbReference type="EMBL" id="FOVO01000020">
    <property type="protein sequence ID" value="SFN75657.1"/>
    <property type="molecule type" value="Genomic_DNA"/>
</dbReference>
<reference evidence="3" key="1">
    <citation type="submission" date="2016-10" db="EMBL/GenBank/DDBJ databases">
        <authorList>
            <person name="Varghese N."/>
            <person name="Submissions S."/>
        </authorList>
    </citation>
    <scope>NUCLEOTIDE SEQUENCE [LARGE SCALE GENOMIC DNA]</scope>
    <source>
        <strain evidence="3">DSM 16522</strain>
    </source>
</reference>
<dbReference type="NCBIfam" id="TIGR00176">
    <property type="entry name" value="mobB"/>
    <property type="match status" value="1"/>
</dbReference>
<dbReference type="AlphaFoldDB" id="A0A1I5BLW5"/>
<evidence type="ECO:0000259" key="1">
    <source>
        <dbReference type="Pfam" id="PF03205"/>
    </source>
</evidence>
<name>A0A1I5BLW5_9GAMM</name>
<keyword evidence="3" id="KW-1185">Reference proteome</keyword>
<dbReference type="InterPro" id="IPR027417">
    <property type="entry name" value="P-loop_NTPase"/>
</dbReference>
<dbReference type="Pfam" id="PF03205">
    <property type="entry name" value="MobB"/>
    <property type="match status" value="1"/>
</dbReference>
<dbReference type="InterPro" id="IPR052539">
    <property type="entry name" value="MGD_biosynthesis_adapter"/>
</dbReference>
<evidence type="ECO:0000313" key="2">
    <source>
        <dbReference type="EMBL" id="SFN75657.1"/>
    </source>
</evidence>
<dbReference type="GO" id="GO:0006777">
    <property type="term" value="P:Mo-molybdopterin cofactor biosynthetic process"/>
    <property type="evidence" value="ECO:0007669"/>
    <property type="project" value="InterPro"/>
</dbReference>
<dbReference type="STRING" id="53341.SAMN05421579_12024"/>
<dbReference type="FunFam" id="3.40.50.300:FF:000920">
    <property type="entry name" value="Molybdopterin-guanine dinucleotide biosynthesis protein B"/>
    <property type="match status" value="1"/>
</dbReference>
<dbReference type="OrthoDB" id="9804758at2"/>
<gene>
    <name evidence="2" type="ORF">SAMN05421579_12024</name>
</gene>
<dbReference type="GO" id="GO:0005525">
    <property type="term" value="F:GTP binding"/>
    <property type="evidence" value="ECO:0007669"/>
    <property type="project" value="InterPro"/>
</dbReference>
<dbReference type="RefSeq" id="WP_092519475.1">
    <property type="nucleotide sequence ID" value="NZ_CAWRAH010000049.1"/>
</dbReference>
<proteinExistence type="predicted"/>
<accession>A0A1I5BLW5</accession>
<dbReference type="Proteomes" id="UP000199011">
    <property type="component" value="Unassembled WGS sequence"/>
</dbReference>
<dbReference type="InterPro" id="IPR004435">
    <property type="entry name" value="MobB_dom"/>
</dbReference>
<dbReference type="PANTHER" id="PTHR40072">
    <property type="entry name" value="MOLYBDOPTERIN-GUANINE DINUCLEOTIDE BIOSYNTHESIS ADAPTER PROTEIN-RELATED"/>
    <property type="match status" value="1"/>
</dbReference>
<organism evidence="2 3">
    <name type="scientific">Xenorhabdus japonica</name>
    <dbReference type="NCBI Taxonomy" id="53341"/>
    <lineage>
        <taxon>Bacteria</taxon>
        <taxon>Pseudomonadati</taxon>
        <taxon>Pseudomonadota</taxon>
        <taxon>Gammaproteobacteria</taxon>
        <taxon>Enterobacterales</taxon>
        <taxon>Morganellaceae</taxon>
        <taxon>Xenorhabdus</taxon>
    </lineage>
</organism>
<dbReference type="Gene3D" id="3.40.50.300">
    <property type="entry name" value="P-loop containing nucleotide triphosphate hydrolases"/>
    <property type="match status" value="1"/>
</dbReference>